<feature type="transmembrane region" description="Helical" evidence="1">
    <location>
        <begin position="41"/>
        <end position="62"/>
    </location>
</feature>
<keyword evidence="1" id="KW-0812">Transmembrane</keyword>
<proteinExistence type="predicted"/>
<evidence type="ECO:0000313" key="3">
    <source>
        <dbReference type="Proteomes" id="UP000605568"/>
    </source>
</evidence>
<keyword evidence="1" id="KW-0472">Membrane</keyword>
<keyword evidence="3" id="KW-1185">Reference proteome</keyword>
<sequence length="63" mass="6805">MFPIRAHDGVNDVEVVVSVTARCTPMSSEPDSYKATTKQRIIAGVLVTVLLLAVVAAVMRMFV</sequence>
<accession>A0ABQ3M994</accession>
<gene>
    <name evidence="2" type="ORF">GCM10017774_22970</name>
</gene>
<evidence type="ECO:0000313" key="2">
    <source>
        <dbReference type="EMBL" id="GHH36323.1"/>
    </source>
</evidence>
<name>A0ABQ3M994_9PSEU</name>
<dbReference type="Proteomes" id="UP000605568">
    <property type="component" value="Unassembled WGS sequence"/>
</dbReference>
<dbReference type="EMBL" id="BNAR01000003">
    <property type="protein sequence ID" value="GHH36323.1"/>
    <property type="molecule type" value="Genomic_DNA"/>
</dbReference>
<comment type="caution">
    <text evidence="2">The sequence shown here is derived from an EMBL/GenBank/DDBJ whole genome shotgun (WGS) entry which is preliminary data.</text>
</comment>
<evidence type="ECO:0000256" key="1">
    <source>
        <dbReference type="SAM" id="Phobius"/>
    </source>
</evidence>
<keyword evidence="1" id="KW-1133">Transmembrane helix</keyword>
<reference evidence="3" key="1">
    <citation type="journal article" date="2019" name="Int. J. Syst. Evol. Microbiol.">
        <title>The Global Catalogue of Microorganisms (GCM) 10K type strain sequencing project: providing services to taxonomists for standard genome sequencing and annotation.</title>
        <authorList>
            <consortium name="The Broad Institute Genomics Platform"/>
            <consortium name="The Broad Institute Genome Sequencing Center for Infectious Disease"/>
            <person name="Wu L."/>
            <person name="Ma J."/>
        </authorList>
    </citation>
    <scope>NUCLEOTIDE SEQUENCE [LARGE SCALE GENOMIC DNA]</scope>
    <source>
        <strain evidence="3">CGMCC 4.7367</strain>
    </source>
</reference>
<organism evidence="2 3">
    <name type="scientific">Lentzea cavernae</name>
    <dbReference type="NCBI Taxonomy" id="2020703"/>
    <lineage>
        <taxon>Bacteria</taxon>
        <taxon>Bacillati</taxon>
        <taxon>Actinomycetota</taxon>
        <taxon>Actinomycetes</taxon>
        <taxon>Pseudonocardiales</taxon>
        <taxon>Pseudonocardiaceae</taxon>
        <taxon>Lentzea</taxon>
    </lineage>
</organism>
<protein>
    <submittedName>
        <fullName evidence="2">Uncharacterized protein</fullName>
    </submittedName>
</protein>